<dbReference type="GO" id="GO:0003700">
    <property type="term" value="F:DNA-binding transcription factor activity"/>
    <property type="evidence" value="ECO:0007669"/>
    <property type="project" value="InterPro"/>
</dbReference>
<evidence type="ECO:0000256" key="4">
    <source>
        <dbReference type="ARBA" id="ARBA00023163"/>
    </source>
</evidence>
<keyword evidence="5" id="KW-0175">Coiled coil</keyword>
<feature type="domain" description="HTH merR-type" evidence="6">
    <location>
        <begin position="1"/>
        <end position="68"/>
    </location>
</feature>
<evidence type="ECO:0000256" key="1">
    <source>
        <dbReference type="ARBA" id="ARBA00022491"/>
    </source>
</evidence>
<dbReference type="Proteomes" id="UP000317422">
    <property type="component" value="Unassembled WGS sequence"/>
</dbReference>
<gene>
    <name evidence="7" type="ORF">FHX37_2345</name>
</gene>
<name>A0A543NKL5_9ACTN</name>
<dbReference type="SMART" id="SM00422">
    <property type="entry name" value="HTH_MERR"/>
    <property type="match status" value="1"/>
</dbReference>
<evidence type="ECO:0000259" key="6">
    <source>
        <dbReference type="PROSITE" id="PS50937"/>
    </source>
</evidence>
<keyword evidence="2" id="KW-0805">Transcription regulation</keyword>
<dbReference type="PROSITE" id="PS50937">
    <property type="entry name" value="HTH_MERR_2"/>
    <property type="match status" value="1"/>
</dbReference>
<dbReference type="SUPFAM" id="SSF46955">
    <property type="entry name" value="Putative DNA-binding domain"/>
    <property type="match status" value="1"/>
</dbReference>
<comment type="caution">
    <text evidence="7">The sequence shown here is derived from an EMBL/GenBank/DDBJ whole genome shotgun (WGS) entry which is preliminary data.</text>
</comment>
<proteinExistence type="predicted"/>
<keyword evidence="1" id="KW-0678">Repressor</keyword>
<evidence type="ECO:0000256" key="2">
    <source>
        <dbReference type="ARBA" id="ARBA00023015"/>
    </source>
</evidence>
<dbReference type="InterPro" id="IPR047057">
    <property type="entry name" value="MerR_fam"/>
</dbReference>
<protein>
    <submittedName>
        <fullName evidence="7">DNA-binding transcriptional MerR regulator</fullName>
    </submittedName>
</protein>
<dbReference type="OrthoDB" id="5296483at2"/>
<keyword evidence="8" id="KW-1185">Reference proteome</keyword>
<dbReference type="EMBL" id="VFQC01000001">
    <property type="protein sequence ID" value="TQN32388.1"/>
    <property type="molecule type" value="Genomic_DNA"/>
</dbReference>
<keyword evidence="3 7" id="KW-0238">DNA-binding</keyword>
<sequence>MRIGELSQRTGASPRSLRYYESLGIISSERRENGYRDYSADTVRVVHNVRSLLAAGLAMSEIQEVGECLYTEDLSEADVCDHVLELYQRRLSSVEANIASLTDTRERLTAELDSLRERQHGAAEGDG</sequence>
<evidence type="ECO:0000313" key="7">
    <source>
        <dbReference type="EMBL" id="TQN32388.1"/>
    </source>
</evidence>
<evidence type="ECO:0000313" key="8">
    <source>
        <dbReference type="Proteomes" id="UP000317422"/>
    </source>
</evidence>
<dbReference type="AlphaFoldDB" id="A0A543NKL5"/>
<reference evidence="7 8" key="1">
    <citation type="submission" date="2019-06" db="EMBL/GenBank/DDBJ databases">
        <title>Sequencing the genomes of 1000 actinobacteria strains.</title>
        <authorList>
            <person name="Klenk H.-P."/>
        </authorList>
    </citation>
    <scope>NUCLEOTIDE SEQUENCE [LARGE SCALE GENOMIC DNA]</scope>
    <source>
        <strain evidence="7 8">DSM 45015</strain>
    </source>
</reference>
<dbReference type="InterPro" id="IPR009061">
    <property type="entry name" value="DNA-bd_dom_put_sf"/>
</dbReference>
<evidence type="ECO:0000256" key="5">
    <source>
        <dbReference type="SAM" id="Coils"/>
    </source>
</evidence>
<dbReference type="PANTHER" id="PTHR30204">
    <property type="entry name" value="REDOX-CYCLING DRUG-SENSING TRANSCRIPTIONAL ACTIVATOR SOXR"/>
    <property type="match status" value="1"/>
</dbReference>
<keyword evidence="4" id="KW-0804">Transcription</keyword>
<feature type="coiled-coil region" evidence="5">
    <location>
        <begin position="84"/>
        <end position="118"/>
    </location>
</feature>
<organism evidence="7 8">
    <name type="scientific">Haloactinospora alba</name>
    <dbReference type="NCBI Taxonomy" id="405555"/>
    <lineage>
        <taxon>Bacteria</taxon>
        <taxon>Bacillati</taxon>
        <taxon>Actinomycetota</taxon>
        <taxon>Actinomycetes</taxon>
        <taxon>Streptosporangiales</taxon>
        <taxon>Nocardiopsidaceae</taxon>
        <taxon>Haloactinospora</taxon>
    </lineage>
</organism>
<evidence type="ECO:0000256" key="3">
    <source>
        <dbReference type="ARBA" id="ARBA00023125"/>
    </source>
</evidence>
<dbReference type="GO" id="GO:0003677">
    <property type="term" value="F:DNA binding"/>
    <property type="evidence" value="ECO:0007669"/>
    <property type="project" value="UniProtKB-KW"/>
</dbReference>
<dbReference type="Gene3D" id="1.10.1660.10">
    <property type="match status" value="1"/>
</dbReference>
<dbReference type="RefSeq" id="WP_141923890.1">
    <property type="nucleotide sequence ID" value="NZ_VFQC01000001.1"/>
</dbReference>
<accession>A0A543NKL5</accession>
<dbReference type="PANTHER" id="PTHR30204:SF69">
    <property type="entry name" value="MERR-FAMILY TRANSCRIPTIONAL REGULATOR"/>
    <property type="match status" value="1"/>
</dbReference>
<dbReference type="Pfam" id="PF13411">
    <property type="entry name" value="MerR_1"/>
    <property type="match status" value="1"/>
</dbReference>
<dbReference type="InterPro" id="IPR000551">
    <property type="entry name" value="MerR-type_HTH_dom"/>
</dbReference>